<evidence type="ECO:0000256" key="1">
    <source>
        <dbReference type="ARBA" id="ARBA00004123"/>
    </source>
</evidence>
<feature type="domain" description="Chromo" evidence="7">
    <location>
        <begin position="14"/>
        <end position="73"/>
    </location>
</feature>
<feature type="compositionally biased region" description="Polar residues" evidence="6">
    <location>
        <begin position="448"/>
        <end position="476"/>
    </location>
</feature>
<dbReference type="GO" id="GO:0005634">
    <property type="term" value="C:nucleus"/>
    <property type="evidence" value="ECO:0007669"/>
    <property type="project" value="UniProtKB-SubCell"/>
</dbReference>
<dbReference type="Pfam" id="PF00385">
    <property type="entry name" value="Chromo"/>
    <property type="match status" value="1"/>
</dbReference>
<dbReference type="PROSITE" id="PS50088">
    <property type="entry name" value="ANK_REPEAT"/>
    <property type="match status" value="3"/>
</dbReference>
<keyword evidence="4" id="KW-0539">Nucleus</keyword>
<dbReference type="Gene3D" id="2.40.50.40">
    <property type="match status" value="1"/>
</dbReference>
<organism evidence="8 9">
    <name type="scientific">Stylophora pistillata</name>
    <name type="common">Smooth cauliflower coral</name>
    <dbReference type="NCBI Taxonomy" id="50429"/>
    <lineage>
        <taxon>Eukaryota</taxon>
        <taxon>Metazoa</taxon>
        <taxon>Cnidaria</taxon>
        <taxon>Anthozoa</taxon>
        <taxon>Hexacorallia</taxon>
        <taxon>Scleractinia</taxon>
        <taxon>Astrocoeniina</taxon>
        <taxon>Pocilloporidae</taxon>
        <taxon>Stylophora</taxon>
    </lineage>
</organism>
<evidence type="ECO:0000256" key="2">
    <source>
        <dbReference type="ARBA" id="ARBA00022737"/>
    </source>
</evidence>
<dbReference type="AlphaFoldDB" id="A0A2B4SZU3"/>
<evidence type="ECO:0000256" key="3">
    <source>
        <dbReference type="ARBA" id="ARBA00023043"/>
    </source>
</evidence>
<evidence type="ECO:0000313" key="8">
    <source>
        <dbReference type="EMBL" id="PFX34068.1"/>
    </source>
</evidence>
<feature type="region of interest" description="Disordered" evidence="6">
    <location>
        <begin position="65"/>
        <end position="160"/>
    </location>
</feature>
<dbReference type="InterPro" id="IPR016197">
    <property type="entry name" value="Chromo-like_dom_sf"/>
</dbReference>
<dbReference type="InterPro" id="IPR023780">
    <property type="entry name" value="Chromo_domain"/>
</dbReference>
<dbReference type="Pfam" id="PF13637">
    <property type="entry name" value="Ank_4"/>
    <property type="match status" value="1"/>
</dbReference>
<feature type="region of interest" description="Disordered" evidence="6">
    <location>
        <begin position="186"/>
        <end position="236"/>
    </location>
</feature>
<feature type="repeat" description="ANK" evidence="5">
    <location>
        <begin position="773"/>
        <end position="805"/>
    </location>
</feature>
<protein>
    <submittedName>
        <fullName evidence="8">M-phase phosphoprotein 8</fullName>
    </submittedName>
</protein>
<dbReference type="SMART" id="SM00298">
    <property type="entry name" value="CHROMO"/>
    <property type="match status" value="1"/>
</dbReference>
<evidence type="ECO:0000256" key="6">
    <source>
        <dbReference type="SAM" id="MobiDB-lite"/>
    </source>
</evidence>
<dbReference type="InterPro" id="IPR017956">
    <property type="entry name" value="AT_hook_DNA-bd_motif"/>
</dbReference>
<name>A0A2B4SZU3_STYPI</name>
<evidence type="ECO:0000313" key="9">
    <source>
        <dbReference type="Proteomes" id="UP000225706"/>
    </source>
</evidence>
<dbReference type="Pfam" id="PF12796">
    <property type="entry name" value="Ank_2"/>
    <property type="match status" value="1"/>
</dbReference>
<evidence type="ECO:0000256" key="4">
    <source>
        <dbReference type="ARBA" id="ARBA00023242"/>
    </source>
</evidence>
<dbReference type="SUPFAM" id="SSF54160">
    <property type="entry name" value="Chromo domain-like"/>
    <property type="match status" value="1"/>
</dbReference>
<feature type="region of interest" description="Disordered" evidence="6">
    <location>
        <begin position="521"/>
        <end position="572"/>
    </location>
</feature>
<dbReference type="CDD" id="cd00024">
    <property type="entry name" value="CD_CSD"/>
    <property type="match status" value="1"/>
</dbReference>
<dbReference type="PRINTS" id="PR00929">
    <property type="entry name" value="ATHOOK"/>
</dbReference>
<dbReference type="GO" id="GO:0003677">
    <property type="term" value="F:DNA binding"/>
    <property type="evidence" value="ECO:0007669"/>
    <property type="project" value="InterPro"/>
</dbReference>
<accession>A0A2B4SZU3</accession>
<dbReference type="PANTHER" id="PTHR24198:SF165">
    <property type="entry name" value="ANKYRIN REPEAT-CONTAINING PROTEIN-RELATED"/>
    <property type="match status" value="1"/>
</dbReference>
<dbReference type="OrthoDB" id="6022064at2759"/>
<dbReference type="Proteomes" id="UP000225706">
    <property type="component" value="Unassembled WGS sequence"/>
</dbReference>
<feature type="repeat" description="ANK" evidence="5">
    <location>
        <begin position="806"/>
        <end position="838"/>
    </location>
</feature>
<feature type="compositionally biased region" description="Basic residues" evidence="6">
    <location>
        <begin position="68"/>
        <end position="78"/>
    </location>
</feature>
<dbReference type="EMBL" id="LSMT01000006">
    <property type="protein sequence ID" value="PFX34068.1"/>
    <property type="molecule type" value="Genomic_DNA"/>
</dbReference>
<keyword evidence="3 5" id="KW-0040">ANK repeat</keyword>
<reference evidence="9" key="1">
    <citation type="journal article" date="2017" name="bioRxiv">
        <title>Comparative analysis of the genomes of Stylophora pistillata and Acropora digitifera provides evidence for extensive differences between species of corals.</title>
        <authorList>
            <person name="Voolstra C.R."/>
            <person name="Li Y."/>
            <person name="Liew Y.J."/>
            <person name="Baumgarten S."/>
            <person name="Zoccola D."/>
            <person name="Flot J.-F."/>
            <person name="Tambutte S."/>
            <person name="Allemand D."/>
            <person name="Aranda M."/>
        </authorList>
    </citation>
    <scope>NUCLEOTIDE SEQUENCE [LARGE SCALE GENOMIC DNA]</scope>
</reference>
<feature type="compositionally biased region" description="Basic and acidic residues" evidence="6">
    <location>
        <begin position="481"/>
        <end position="502"/>
    </location>
</feature>
<evidence type="ECO:0000259" key="7">
    <source>
        <dbReference type="PROSITE" id="PS50013"/>
    </source>
</evidence>
<keyword evidence="2" id="KW-0677">Repeat</keyword>
<dbReference type="STRING" id="50429.A0A2B4SZU3"/>
<keyword evidence="9" id="KW-1185">Reference proteome</keyword>
<feature type="compositionally biased region" description="Polar residues" evidence="6">
    <location>
        <begin position="196"/>
        <end position="212"/>
    </location>
</feature>
<dbReference type="InterPro" id="IPR036770">
    <property type="entry name" value="Ankyrin_rpt-contain_sf"/>
</dbReference>
<sequence>MDFDRDSDTTDDIYEVERILDDRKKDGKVLFKVRWEGYGSEEDSWEPNENLLTCQELVNRYWVEKRESNKKRGRKAKRLKEMAGEDSDTDEGNRKDQNDDNSEMTALPEKRKRGRPPKNRKLETDSGAGTEESEGIAAKRKRGRPAKDDELFPPYGPSDYLLLDLDEIAPLGLTRQASKEIALVSLRKKQEFSPVEDSNTEIPSASDETSSNTKEERDEDSEGNETSNTKLKTVYSEQDDFQVIEISSQSTDDERENLSQESEPVITKECIVISSQSDSESGEGNLLLELSGNTKLKNKKEQSNVQSAETGNNLGKKRRTTRMRESFSAENQNKAKKSYSDSCGDNFPPIDFNIESRTRALQDEIDNGSPILDDNEMVTGKDFDEPAHETDVNSNEVKSLLLRTEMSSKLSLSRMRTLRKSIRVKNQGDEKLRDHNDTKRSMDLSPTLDANGNSSKTDGALSLGTSQPLVRNSIGENNIEEVSRMQRDTENSEHSATRRSLEGDVSQVNNLGRVTMKRRSDMENRMKGKAKRTEGRPKSRRECKRPLSTDKPSVMHPNSNVAGSSAGVVNDFQGKTTDKRHIVASTAAADLLPMQNNTKSAVLMDGDLIGAIIQDSGKDDESKNRPVSSKQSKGDGKTQNVKQGDGENGKILDSGMEDISEGEDDLSDFEFDLDDYSPHSFFNEVEDASVSDRAPSPAVEPLNLSWTALKQAIREGNTLLARRALAVPGFNPDTIDTASGMTLLMWAATCGKDDIVRLLLRKGAGVNTDQKTTGMTALMHAAEQGFPETVQILLECGAHINWQQPAGETALMRACKKGHEEVVGVLLKHGVDTKVQSNYEQTAIQIAVRNQYFEIQNLLSEHEKSLESTLQAALGKCLGSAGTLRPPLIMPYRCIAPGEKDRETFPIKYNSNKAPPGTKVVLFCVKTDFYGGEVCLSFCGDNGVRSILLNSSIQYPLVQGNRSVYLLNLDSELPSNELIVETHLVKSRLIVCAANVSPTNGDS</sequence>
<dbReference type="InterPro" id="IPR000953">
    <property type="entry name" value="Chromo/chromo_shadow_dom"/>
</dbReference>
<dbReference type="SMART" id="SM00248">
    <property type="entry name" value="ANK"/>
    <property type="match status" value="4"/>
</dbReference>
<feature type="region of interest" description="Disordered" evidence="6">
    <location>
        <begin position="614"/>
        <end position="662"/>
    </location>
</feature>
<dbReference type="InterPro" id="IPR023779">
    <property type="entry name" value="Chromodomain_CS"/>
</dbReference>
<feature type="repeat" description="ANK" evidence="5">
    <location>
        <begin position="739"/>
        <end position="771"/>
    </location>
</feature>
<feature type="compositionally biased region" description="Basic and acidic residues" evidence="6">
    <location>
        <begin position="426"/>
        <end position="442"/>
    </location>
</feature>
<dbReference type="PROSITE" id="PS00598">
    <property type="entry name" value="CHROMO_1"/>
    <property type="match status" value="1"/>
</dbReference>
<feature type="region of interest" description="Disordered" evidence="6">
    <location>
        <begin position="421"/>
        <end position="505"/>
    </location>
</feature>
<dbReference type="PROSITE" id="PS50013">
    <property type="entry name" value="CHROMO_2"/>
    <property type="match status" value="1"/>
</dbReference>
<comment type="caution">
    <text evidence="8">The sequence shown here is derived from an EMBL/GenBank/DDBJ whole genome shotgun (WGS) entry which is preliminary data.</text>
</comment>
<dbReference type="InterPro" id="IPR002110">
    <property type="entry name" value="Ankyrin_rpt"/>
</dbReference>
<feature type="compositionally biased region" description="Basic and acidic residues" evidence="6">
    <location>
        <begin position="521"/>
        <end position="537"/>
    </location>
</feature>
<proteinExistence type="predicted"/>
<dbReference type="PROSITE" id="PS50297">
    <property type="entry name" value="ANK_REP_REGION"/>
    <property type="match status" value="3"/>
</dbReference>
<dbReference type="Gene3D" id="1.25.40.20">
    <property type="entry name" value="Ankyrin repeat-containing domain"/>
    <property type="match status" value="1"/>
</dbReference>
<evidence type="ECO:0000256" key="5">
    <source>
        <dbReference type="PROSITE-ProRule" id="PRU00023"/>
    </source>
</evidence>
<feature type="region of interest" description="Disordered" evidence="6">
    <location>
        <begin position="291"/>
        <end position="344"/>
    </location>
</feature>
<dbReference type="PANTHER" id="PTHR24198">
    <property type="entry name" value="ANKYRIN REPEAT AND PROTEIN KINASE DOMAIN-CONTAINING PROTEIN"/>
    <property type="match status" value="1"/>
</dbReference>
<feature type="compositionally biased region" description="Basic residues" evidence="6">
    <location>
        <begin position="110"/>
        <end position="119"/>
    </location>
</feature>
<dbReference type="SUPFAM" id="SSF48403">
    <property type="entry name" value="Ankyrin repeat"/>
    <property type="match status" value="1"/>
</dbReference>
<dbReference type="SMART" id="SM00384">
    <property type="entry name" value="AT_hook"/>
    <property type="match status" value="2"/>
</dbReference>
<feature type="compositionally biased region" description="Polar residues" evidence="6">
    <location>
        <begin position="625"/>
        <end position="642"/>
    </location>
</feature>
<feature type="compositionally biased region" description="Polar residues" evidence="6">
    <location>
        <begin position="303"/>
        <end position="313"/>
    </location>
</feature>
<gene>
    <name evidence="8" type="primary">MPHOSPH8</name>
    <name evidence="8" type="ORF">AWC38_SpisGene1002</name>
</gene>
<comment type="subcellular location">
    <subcellularLocation>
        <location evidence="1">Nucleus</location>
    </subcellularLocation>
</comment>